<dbReference type="EMBL" id="VDDA01000028">
    <property type="protein sequence ID" value="TNC08004.1"/>
    <property type="molecule type" value="Genomic_DNA"/>
</dbReference>
<evidence type="ECO:0000256" key="1">
    <source>
        <dbReference type="ARBA" id="ARBA00022448"/>
    </source>
</evidence>
<dbReference type="PANTHER" id="PTHR45772:SF1">
    <property type="entry name" value="ABC TRANSPORTER ATP-BINDING PROTEIN"/>
    <property type="match status" value="1"/>
</dbReference>
<reference evidence="5 6" key="1">
    <citation type="submission" date="2019-06" db="EMBL/GenBank/DDBJ databases">
        <title>Genome of Methylobacterium sp. 17Sr1-39.</title>
        <authorList>
            <person name="Seo T."/>
        </authorList>
    </citation>
    <scope>NUCLEOTIDE SEQUENCE [LARGE SCALE GENOMIC DNA]</scope>
    <source>
        <strain evidence="5 6">17Sr1-39</strain>
    </source>
</reference>
<keyword evidence="3 5" id="KW-0067">ATP-binding</keyword>
<comment type="caution">
    <text evidence="5">The sequence shown here is derived from an EMBL/GenBank/DDBJ whole genome shotgun (WGS) entry which is preliminary data.</text>
</comment>
<dbReference type="OrthoDB" id="9779872at2"/>
<dbReference type="Pfam" id="PF12399">
    <property type="entry name" value="BCA_ABC_TP_C"/>
    <property type="match status" value="1"/>
</dbReference>
<dbReference type="InterPro" id="IPR051120">
    <property type="entry name" value="ABC_AA/LPS_Transport"/>
</dbReference>
<organism evidence="5 6">
    <name type="scientific">Methylobacterium terricola</name>
    <dbReference type="NCBI Taxonomy" id="2583531"/>
    <lineage>
        <taxon>Bacteria</taxon>
        <taxon>Pseudomonadati</taxon>
        <taxon>Pseudomonadota</taxon>
        <taxon>Alphaproteobacteria</taxon>
        <taxon>Hyphomicrobiales</taxon>
        <taxon>Methylobacteriaceae</taxon>
        <taxon>Methylobacterium</taxon>
    </lineage>
</organism>
<dbReference type="PROSITE" id="PS50893">
    <property type="entry name" value="ABC_TRANSPORTER_2"/>
    <property type="match status" value="1"/>
</dbReference>
<dbReference type="Proteomes" id="UP000305267">
    <property type="component" value="Unassembled WGS sequence"/>
</dbReference>
<keyword evidence="2" id="KW-0547">Nucleotide-binding</keyword>
<dbReference type="Pfam" id="PF00005">
    <property type="entry name" value="ABC_tran"/>
    <property type="match status" value="1"/>
</dbReference>
<dbReference type="SUPFAM" id="SSF52540">
    <property type="entry name" value="P-loop containing nucleoside triphosphate hydrolases"/>
    <property type="match status" value="1"/>
</dbReference>
<dbReference type="PANTHER" id="PTHR45772">
    <property type="entry name" value="CONSERVED COMPONENT OF ABC TRANSPORTER FOR NATURAL AMINO ACIDS-RELATED"/>
    <property type="match status" value="1"/>
</dbReference>
<dbReference type="AlphaFoldDB" id="A0A5C4L9K9"/>
<protein>
    <submittedName>
        <fullName evidence="5">ATP-binding cassette domain-containing protein</fullName>
    </submittedName>
</protein>
<evidence type="ECO:0000259" key="4">
    <source>
        <dbReference type="PROSITE" id="PS50893"/>
    </source>
</evidence>
<dbReference type="GO" id="GO:0005524">
    <property type="term" value="F:ATP binding"/>
    <property type="evidence" value="ECO:0007669"/>
    <property type="project" value="UniProtKB-KW"/>
</dbReference>
<keyword evidence="6" id="KW-1185">Reference proteome</keyword>
<evidence type="ECO:0000256" key="3">
    <source>
        <dbReference type="ARBA" id="ARBA00022840"/>
    </source>
</evidence>
<keyword evidence="1" id="KW-0813">Transport</keyword>
<dbReference type="InterPro" id="IPR032823">
    <property type="entry name" value="BCA_ABC_TP_C"/>
</dbReference>
<dbReference type="InterPro" id="IPR003439">
    <property type="entry name" value="ABC_transporter-like_ATP-bd"/>
</dbReference>
<gene>
    <name evidence="5" type="ORF">FF100_30780</name>
</gene>
<dbReference type="Gene3D" id="3.40.50.300">
    <property type="entry name" value="P-loop containing nucleotide triphosphate hydrolases"/>
    <property type="match status" value="1"/>
</dbReference>
<dbReference type="InterPro" id="IPR003593">
    <property type="entry name" value="AAA+_ATPase"/>
</dbReference>
<evidence type="ECO:0000313" key="5">
    <source>
        <dbReference type="EMBL" id="TNC08004.1"/>
    </source>
</evidence>
<proteinExistence type="predicted"/>
<accession>A0A5C4L9K9</accession>
<dbReference type="GO" id="GO:0005886">
    <property type="term" value="C:plasma membrane"/>
    <property type="evidence" value="ECO:0007669"/>
    <property type="project" value="TreeGrafter"/>
</dbReference>
<dbReference type="GO" id="GO:0016887">
    <property type="term" value="F:ATP hydrolysis activity"/>
    <property type="evidence" value="ECO:0007669"/>
    <property type="project" value="InterPro"/>
</dbReference>
<feature type="domain" description="ABC transporter" evidence="4">
    <location>
        <begin position="13"/>
        <end position="245"/>
    </location>
</feature>
<evidence type="ECO:0000256" key="2">
    <source>
        <dbReference type="ARBA" id="ARBA00022741"/>
    </source>
</evidence>
<name>A0A5C4L9K9_9HYPH</name>
<sequence>MVSASLTASAGALRADSISKAFGGLKVFYDVSFTLPPAGLLGVIGPNGAGKTTMINIMSGRLPLSSGQVLLGDTRIDGRPVYANADQGLVRSFQQTATFAGSSVEDNLIAALRFAKRDRSVLERLAPLLDRFGLIECWRRHAEVLPYGLQKMLGLTMALATQPKMLLLDEPAAGLEKSERANIDAYVGFAQREFGCGILLVEHDMDLIRRLCPQVIVLDGGRLIAAGPPGEVLNRKDVIDAYLGGTDEEDADAQHS</sequence>
<evidence type="ECO:0000313" key="6">
    <source>
        <dbReference type="Proteomes" id="UP000305267"/>
    </source>
</evidence>
<dbReference type="SMART" id="SM00382">
    <property type="entry name" value="AAA"/>
    <property type="match status" value="1"/>
</dbReference>
<dbReference type="InterPro" id="IPR027417">
    <property type="entry name" value="P-loop_NTPase"/>
</dbReference>